<accession>A0A2T4J8S5</accession>
<comment type="caution">
    <text evidence="1">The sequence shown here is derived from an EMBL/GenBank/DDBJ whole genome shotgun (WGS) entry which is preliminary data.</text>
</comment>
<name>A0A2T4J8S5_FUSBL</name>
<dbReference type="RefSeq" id="WP_107673365.1">
    <property type="nucleotide sequence ID" value="NZ_PZKE01000008.1"/>
</dbReference>
<reference evidence="1 2" key="1">
    <citation type="submission" date="2018-03" db="EMBL/GenBank/DDBJ databases">
        <title>Rhodobacter blasticus.</title>
        <authorList>
            <person name="Meyer T.E."/>
            <person name="Miller S."/>
            <person name="Lodha T."/>
            <person name="Gandham S."/>
            <person name="Chintalapati S."/>
            <person name="Chintalapati V.R."/>
        </authorList>
    </citation>
    <scope>NUCLEOTIDE SEQUENCE [LARGE SCALE GENOMIC DNA]</scope>
    <source>
        <strain evidence="1 2">DSM 2131</strain>
    </source>
</reference>
<sequence>MTEIPRHDPDRLAPRVCLALPTMGQVQTPTLQSIIGLTQAFTRAAIPFAVLDFSFSDIVMSRNILASRFVADRTFTHMVMLDSDMVFAPQAILRLLRFDAPFTGCAYPMRRYDGDRLRAAFAASPAEADFQTVQSRAAVHVDYFRRRDGKPLDPELRDGFVRVAAMPAGMLCLHRLVLEGLIAAGEAPRLPGMERNGLAPAGVPVHDFFSHIRDDQTLYSEDISLAMRWQERLGGEIWMDTTQMVGHRGPMTVWGRFSDTLP</sequence>
<dbReference type="AlphaFoldDB" id="A0A2T4J8S5"/>
<protein>
    <recommendedName>
        <fullName evidence="3">Glycosyltransferase</fullName>
    </recommendedName>
</protein>
<proteinExistence type="predicted"/>
<evidence type="ECO:0000313" key="2">
    <source>
        <dbReference type="Proteomes" id="UP000241362"/>
    </source>
</evidence>
<gene>
    <name evidence="1" type="ORF">C5F44_09860</name>
</gene>
<dbReference type="Proteomes" id="UP000241362">
    <property type="component" value="Unassembled WGS sequence"/>
</dbReference>
<evidence type="ECO:0008006" key="3">
    <source>
        <dbReference type="Google" id="ProtNLM"/>
    </source>
</evidence>
<evidence type="ECO:0000313" key="1">
    <source>
        <dbReference type="EMBL" id="PTE14294.1"/>
    </source>
</evidence>
<dbReference type="InterPro" id="IPR029044">
    <property type="entry name" value="Nucleotide-diphossugar_trans"/>
</dbReference>
<dbReference type="SUPFAM" id="SSF53448">
    <property type="entry name" value="Nucleotide-diphospho-sugar transferases"/>
    <property type="match status" value="1"/>
</dbReference>
<dbReference type="EMBL" id="PZKE01000008">
    <property type="protein sequence ID" value="PTE14294.1"/>
    <property type="molecule type" value="Genomic_DNA"/>
</dbReference>
<keyword evidence="2" id="KW-1185">Reference proteome</keyword>
<organism evidence="1 2">
    <name type="scientific">Fuscovulum blasticum DSM 2131</name>
    <dbReference type="NCBI Taxonomy" id="1188250"/>
    <lineage>
        <taxon>Bacteria</taxon>
        <taxon>Pseudomonadati</taxon>
        <taxon>Pseudomonadota</taxon>
        <taxon>Alphaproteobacteria</taxon>
        <taxon>Rhodobacterales</taxon>
        <taxon>Paracoccaceae</taxon>
        <taxon>Pseudogemmobacter</taxon>
    </lineage>
</organism>